<comment type="subcellular location">
    <subcellularLocation>
        <location evidence="1">Membrane</location>
        <topology evidence="1">Multi-pass membrane protein</topology>
    </subcellularLocation>
</comment>
<evidence type="ECO:0000256" key="5">
    <source>
        <dbReference type="ARBA" id="ARBA00022989"/>
    </source>
</evidence>
<evidence type="ECO:0000256" key="7">
    <source>
        <dbReference type="PIRSR" id="PIRSR608901-1"/>
    </source>
</evidence>
<keyword evidence="7" id="KW-0106">Calcium</keyword>
<evidence type="ECO:0000256" key="6">
    <source>
        <dbReference type="ARBA" id="ARBA00023136"/>
    </source>
</evidence>
<keyword evidence="8" id="KW-0862">Zinc</keyword>
<feature type="binding site" evidence="8">
    <location>
        <position position="237"/>
    </location>
    <ligand>
        <name>Zn(2+)</name>
        <dbReference type="ChEBI" id="CHEBI:29105"/>
        <note>catalytic</note>
    </ligand>
</feature>
<evidence type="ECO:0000256" key="2">
    <source>
        <dbReference type="ARBA" id="ARBA00009780"/>
    </source>
</evidence>
<name>A0A8E2F4X8_9PEZI</name>
<evidence type="ECO:0000256" key="4">
    <source>
        <dbReference type="ARBA" id="ARBA00022801"/>
    </source>
</evidence>
<reference evidence="10 11" key="1">
    <citation type="journal article" date="2016" name="Nat. Commun.">
        <title>Ectomycorrhizal ecology is imprinted in the genome of the dominant symbiotic fungus Cenococcum geophilum.</title>
        <authorList>
            <consortium name="DOE Joint Genome Institute"/>
            <person name="Peter M."/>
            <person name="Kohler A."/>
            <person name="Ohm R.A."/>
            <person name="Kuo A."/>
            <person name="Krutzmann J."/>
            <person name="Morin E."/>
            <person name="Arend M."/>
            <person name="Barry K.W."/>
            <person name="Binder M."/>
            <person name="Choi C."/>
            <person name="Clum A."/>
            <person name="Copeland A."/>
            <person name="Grisel N."/>
            <person name="Haridas S."/>
            <person name="Kipfer T."/>
            <person name="LaButti K."/>
            <person name="Lindquist E."/>
            <person name="Lipzen A."/>
            <person name="Maire R."/>
            <person name="Meier B."/>
            <person name="Mihaltcheva S."/>
            <person name="Molinier V."/>
            <person name="Murat C."/>
            <person name="Poggeler S."/>
            <person name="Quandt C.A."/>
            <person name="Sperisen C."/>
            <person name="Tritt A."/>
            <person name="Tisserant E."/>
            <person name="Crous P.W."/>
            <person name="Henrissat B."/>
            <person name="Nehls U."/>
            <person name="Egli S."/>
            <person name="Spatafora J.W."/>
            <person name="Grigoriev I.V."/>
            <person name="Martin F.M."/>
        </authorList>
    </citation>
    <scope>NUCLEOTIDE SEQUENCE [LARGE SCALE GENOMIC DNA]</scope>
    <source>
        <strain evidence="10 11">CBS 207.34</strain>
    </source>
</reference>
<organism evidence="10 11">
    <name type="scientific">Glonium stellatum</name>
    <dbReference type="NCBI Taxonomy" id="574774"/>
    <lineage>
        <taxon>Eukaryota</taxon>
        <taxon>Fungi</taxon>
        <taxon>Dikarya</taxon>
        <taxon>Ascomycota</taxon>
        <taxon>Pezizomycotina</taxon>
        <taxon>Dothideomycetes</taxon>
        <taxon>Pleosporomycetidae</taxon>
        <taxon>Gloniales</taxon>
        <taxon>Gloniaceae</taxon>
        <taxon>Glonium</taxon>
    </lineage>
</organism>
<dbReference type="GO" id="GO:0046514">
    <property type="term" value="P:ceramide catabolic process"/>
    <property type="evidence" value="ECO:0007669"/>
    <property type="project" value="TreeGrafter"/>
</dbReference>
<evidence type="ECO:0000256" key="3">
    <source>
        <dbReference type="ARBA" id="ARBA00022692"/>
    </source>
</evidence>
<feature type="transmembrane region" description="Helical" evidence="9">
    <location>
        <begin position="152"/>
        <end position="169"/>
    </location>
</feature>
<evidence type="ECO:0000313" key="10">
    <source>
        <dbReference type="EMBL" id="OCL10506.1"/>
    </source>
</evidence>
<dbReference type="Pfam" id="PF05875">
    <property type="entry name" value="Ceramidase"/>
    <property type="match status" value="1"/>
</dbReference>
<evidence type="ECO:0000313" key="11">
    <source>
        <dbReference type="Proteomes" id="UP000250140"/>
    </source>
</evidence>
<dbReference type="InterPro" id="IPR008901">
    <property type="entry name" value="ACER"/>
</dbReference>
<dbReference type="Proteomes" id="UP000250140">
    <property type="component" value="Unassembled WGS sequence"/>
</dbReference>
<gene>
    <name evidence="10" type="ORF">AOQ84DRAFT_387464</name>
</gene>
<feature type="binding site" evidence="8">
    <location>
        <position position="233"/>
    </location>
    <ligand>
        <name>Zn(2+)</name>
        <dbReference type="ChEBI" id="CHEBI:29105"/>
        <note>catalytic</note>
    </ligand>
</feature>
<keyword evidence="5 9" id="KW-1133">Transmembrane helix</keyword>
<comment type="cofactor">
    <cofactor evidence="8">
        <name>Zn(2+)</name>
        <dbReference type="ChEBI" id="CHEBI:29105"/>
    </cofactor>
</comment>
<evidence type="ECO:0000256" key="9">
    <source>
        <dbReference type="SAM" id="Phobius"/>
    </source>
</evidence>
<dbReference type="GO" id="GO:0046513">
    <property type="term" value="P:ceramide biosynthetic process"/>
    <property type="evidence" value="ECO:0007669"/>
    <property type="project" value="TreeGrafter"/>
</dbReference>
<feature type="transmembrane region" description="Helical" evidence="9">
    <location>
        <begin position="34"/>
        <end position="58"/>
    </location>
</feature>
<feature type="transmembrane region" description="Helical" evidence="9">
    <location>
        <begin position="70"/>
        <end position="93"/>
    </location>
</feature>
<dbReference type="AlphaFoldDB" id="A0A8E2F4X8"/>
<feature type="binding site" evidence="7">
    <location>
        <position position="31"/>
    </location>
    <ligand>
        <name>Ca(2+)</name>
        <dbReference type="ChEBI" id="CHEBI:29108"/>
    </ligand>
</feature>
<evidence type="ECO:0000256" key="1">
    <source>
        <dbReference type="ARBA" id="ARBA00004141"/>
    </source>
</evidence>
<feature type="binding site" evidence="8">
    <location>
        <position position="92"/>
    </location>
    <ligand>
        <name>Zn(2+)</name>
        <dbReference type="ChEBI" id="CHEBI:29105"/>
        <note>catalytic</note>
    </ligand>
</feature>
<keyword evidence="6 9" id="KW-0472">Membrane</keyword>
<keyword evidence="11" id="KW-1185">Reference proteome</keyword>
<sequence length="285" mass="32271">MNSLFYRPYADSQENPVGAWGPPTSHANFCEEDYIITSYVAEFVNTLTNLTYILYGFYGLRRLRGTSNGLFSFLAFSYWGLVAVGVCSGYFHGTLKYHSQMSDDLSMLLATSLVLHRIFTFDASPTYRGNFAFGLLATLIPVSIYHCVKDEVVVHVVVFGAMIIAVGIKTREVIRSRIKERSHRRRVRDLERFGVACAALGYLLWNIDQHFCPLLTTLKRRVGLPFGMLLELHGWWHVLTAISAYIFMALVEYLTSGDGPPGDKIEEKFVWPVRSVLSDIEGKDE</sequence>
<feature type="transmembrane region" description="Helical" evidence="9">
    <location>
        <begin position="190"/>
        <end position="207"/>
    </location>
</feature>
<dbReference type="PANTHER" id="PTHR46187:SF1">
    <property type="entry name" value="ALKALINE PHYTOCERAMIDASE"/>
    <property type="match status" value="1"/>
</dbReference>
<comment type="similarity">
    <text evidence="2">Belongs to the alkaline ceramidase family.</text>
</comment>
<feature type="binding site" evidence="7">
    <location>
        <position position="42"/>
    </location>
    <ligand>
        <name>Ca(2+)</name>
        <dbReference type="ChEBI" id="CHEBI:29108"/>
    </ligand>
</feature>
<dbReference type="GO" id="GO:0046872">
    <property type="term" value="F:metal ion binding"/>
    <property type="evidence" value="ECO:0007669"/>
    <property type="project" value="UniProtKB-KW"/>
</dbReference>
<protein>
    <submittedName>
        <fullName evidence="10">Alkaline ceramidase family protein</fullName>
    </submittedName>
</protein>
<feature type="transmembrane region" description="Helical" evidence="9">
    <location>
        <begin position="234"/>
        <end position="254"/>
    </location>
</feature>
<keyword evidence="4" id="KW-0378">Hydrolase</keyword>
<keyword evidence="7" id="KW-0479">Metal-binding</keyword>
<proteinExistence type="inferred from homology"/>
<accession>A0A8E2F4X8</accession>
<dbReference type="OrthoDB" id="187171at2759"/>
<dbReference type="GO" id="GO:0005789">
    <property type="term" value="C:endoplasmic reticulum membrane"/>
    <property type="evidence" value="ECO:0007669"/>
    <property type="project" value="TreeGrafter"/>
</dbReference>
<dbReference type="GO" id="GO:0016811">
    <property type="term" value="F:hydrolase activity, acting on carbon-nitrogen (but not peptide) bonds, in linear amides"/>
    <property type="evidence" value="ECO:0007669"/>
    <property type="project" value="InterPro"/>
</dbReference>
<evidence type="ECO:0000256" key="8">
    <source>
        <dbReference type="PIRSR" id="PIRSR608901-2"/>
    </source>
</evidence>
<dbReference type="PANTHER" id="PTHR46187">
    <property type="entry name" value="ALKALINE CERAMIDASE 3"/>
    <property type="match status" value="1"/>
</dbReference>
<dbReference type="EMBL" id="KV749232">
    <property type="protein sequence ID" value="OCL10506.1"/>
    <property type="molecule type" value="Genomic_DNA"/>
</dbReference>
<keyword evidence="3 9" id="KW-0812">Transmembrane</keyword>